<dbReference type="EMBL" id="ACFY01000010">
    <property type="protein sequence ID" value="EEG95884.1"/>
    <property type="molecule type" value="Genomic_DNA"/>
</dbReference>
<dbReference type="InterPro" id="IPR000209">
    <property type="entry name" value="Peptidase_S8/S53_dom"/>
</dbReference>
<dbReference type="Proteomes" id="UP000003561">
    <property type="component" value="Unassembled WGS sequence"/>
</dbReference>
<proteinExistence type="inferred from homology"/>
<dbReference type="GO" id="GO:0004252">
    <property type="term" value="F:serine-type endopeptidase activity"/>
    <property type="evidence" value="ECO:0007669"/>
    <property type="project" value="InterPro"/>
</dbReference>
<evidence type="ECO:0000256" key="1">
    <source>
        <dbReference type="PROSITE-ProRule" id="PRU01240"/>
    </source>
</evidence>
<comment type="similarity">
    <text evidence="1">Belongs to the peptidase S8 family.</text>
</comment>
<reference evidence="3 4" key="2">
    <citation type="submission" date="2009-03" db="EMBL/GenBank/DDBJ databases">
        <title>Draft genome sequence of Roseburia inulinivorans (DSM 16841).</title>
        <authorList>
            <person name="Sudarsanam P."/>
            <person name="Ley R."/>
            <person name="Guruge J."/>
            <person name="Turnbaugh P.J."/>
            <person name="Mahowald M."/>
            <person name="Liep D."/>
            <person name="Gordon J."/>
        </authorList>
    </citation>
    <scope>NUCLEOTIDE SEQUENCE [LARGE SCALE GENOMIC DNA]</scope>
    <source>
        <strain evidence="3 4">DSM 16841</strain>
    </source>
</reference>
<name>C0FNE1_9FIRM</name>
<comment type="caution">
    <text evidence="3">The sequence shown here is derived from an EMBL/GenBank/DDBJ whole genome shotgun (WGS) entry which is preliminary data.</text>
</comment>
<accession>C0FNE1</accession>
<protein>
    <recommendedName>
        <fullName evidence="2">Peptidase S8/S53 domain-containing protein</fullName>
    </recommendedName>
</protein>
<sequence>MRWMNKLKIAVLDNGVDEKLLASCGLPDIIQQNKGNISDEEDLFLHGTNCAMIIGLNCADAELYSYKLLDNTGKGNVDDLKSAFDWCLMNNIRLVNLSFGTTHEYSRWFYISRPVIWKSLFRSAFVHTES</sequence>
<evidence type="ECO:0000313" key="4">
    <source>
        <dbReference type="Proteomes" id="UP000003561"/>
    </source>
</evidence>
<dbReference type="Gene3D" id="3.40.50.200">
    <property type="entry name" value="Peptidase S8/S53 domain"/>
    <property type="match status" value="1"/>
</dbReference>
<dbReference type="InterPro" id="IPR036852">
    <property type="entry name" value="Peptidase_S8/S53_dom_sf"/>
</dbReference>
<dbReference type="PROSITE" id="PS51892">
    <property type="entry name" value="SUBTILASE"/>
    <property type="match status" value="1"/>
</dbReference>
<dbReference type="Pfam" id="PF00082">
    <property type="entry name" value="Peptidase_S8"/>
    <property type="match status" value="1"/>
</dbReference>
<evidence type="ECO:0000313" key="3">
    <source>
        <dbReference type="EMBL" id="EEG95884.1"/>
    </source>
</evidence>
<feature type="domain" description="Peptidase S8/S53" evidence="2">
    <location>
        <begin position="6"/>
        <end position="102"/>
    </location>
</feature>
<dbReference type="AlphaFoldDB" id="C0FNE1"/>
<gene>
    <name evidence="3" type="ORF">ROSEINA2194_00236</name>
</gene>
<dbReference type="GO" id="GO:0006508">
    <property type="term" value="P:proteolysis"/>
    <property type="evidence" value="ECO:0007669"/>
    <property type="project" value="InterPro"/>
</dbReference>
<dbReference type="SUPFAM" id="SSF52743">
    <property type="entry name" value="Subtilisin-like"/>
    <property type="match status" value="1"/>
</dbReference>
<organism evidence="3 4">
    <name type="scientific">Roseburia inulinivorans DSM 16841</name>
    <dbReference type="NCBI Taxonomy" id="622312"/>
    <lineage>
        <taxon>Bacteria</taxon>
        <taxon>Bacillati</taxon>
        <taxon>Bacillota</taxon>
        <taxon>Clostridia</taxon>
        <taxon>Lachnospirales</taxon>
        <taxon>Lachnospiraceae</taxon>
        <taxon>Roseburia</taxon>
    </lineage>
</organism>
<evidence type="ECO:0000259" key="2">
    <source>
        <dbReference type="Pfam" id="PF00082"/>
    </source>
</evidence>
<comment type="caution">
    <text evidence="1">Lacks conserved residue(s) required for the propagation of feature annotation.</text>
</comment>
<reference evidence="3 4" key="1">
    <citation type="submission" date="2009-02" db="EMBL/GenBank/DDBJ databases">
        <authorList>
            <person name="Fulton L."/>
            <person name="Clifton S."/>
            <person name="Fulton B."/>
            <person name="Xu J."/>
            <person name="Minx P."/>
            <person name="Pepin K.H."/>
            <person name="Johnson M."/>
            <person name="Bhonagiri V."/>
            <person name="Nash W.E."/>
            <person name="Mardis E.R."/>
            <person name="Wilson R.K."/>
        </authorList>
    </citation>
    <scope>NUCLEOTIDE SEQUENCE [LARGE SCALE GENOMIC DNA]</scope>
    <source>
        <strain evidence="3 4">DSM 16841</strain>
    </source>
</reference>